<dbReference type="Proteomes" id="UP000823775">
    <property type="component" value="Unassembled WGS sequence"/>
</dbReference>
<reference evidence="1 2" key="1">
    <citation type="journal article" date="2021" name="BMC Genomics">
        <title>Datura genome reveals duplications of psychoactive alkaloid biosynthetic genes and high mutation rate following tissue culture.</title>
        <authorList>
            <person name="Rajewski A."/>
            <person name="Carter-House D."/>
            <person name="Stajich J."/>
            <person name="Litt A."/>
        </authorList>
    </citation>
    <scope>NUCLEOTIDE SEQUENCE [LARGE SCALE GENOMIC DNA]</scope>
    <source>
        <strain evidence="1">AR-01</strain>
    </source>
</reference>
<accession>A0ABS8VEJ0</accession>
<sequence length="139" mass="16043">MMYSFRSELVSGQDDFMIKRNFLHGIFRRNQVQRLKDKLIEGILYTIQNFKVVEVIGHYKPVENSLTLIFTASTVINNLSEDIVHIPINRFQFIKPAMIDSRVNNDKVLSDMVDCLYGIDGMENPGSTGKRRDIEITTD</sequence>
<organism evidence="1 2">
    <name type="scientific">Datura stramonium</name>
    <name type="common">Jimsonweed</name>
    <name type="synonym">Common thornapple</name>
    <dbReference type="NCBI Taxonomy" id="4076"/>
    <lineage>
        <taxon>Eukaryota</taxon>
        <taxon>Viridiplantae</taxon>
        <taxon>Streptophyta</taxon>
        <taxon>Embryophyta</taxon>
        <taxon>Tracheophyta</taxon>
        <taxon>Spermatophyta</taxon>
        <taxon>Magnoliopsida</taxon>
        <taxon>eudicotyledons</taxon>
        <taxon>Gunneridae</taxon>
        <taxon>Pentapetalae</taxon>
        <taxon>asterids</taxon>
        <taxon>lamiids</taxon>
        <taxon>Solanales</taxon>
        <taxon>Solanaceae</taxon>
        <taxon>Solanoideae</taxon>
        <taxon>Datureae</taxon>
        <taxon>Datura</taxon>
    </lineage>
</organism>
<dbReference type="InterPro" id="IPR012340">
    <property type="entry name" value="NA-bd_OB-fold"/>
</dbReference>
<name>A0ABS8VEJ0_DATST</name>
<protein>
    <submittedName>
        <fullName evidence="1">Uncharacterized protein</fullName>
    </submittedName>
</protein>
<keyword evidence="2" id="KW-1185">Reference proteome</keyword>
<dbReference type="Gene3D" id="2.40.50.140">
    <property type="entry name" value="Nucleic acid-binding proteins"/>
    <property type="match status" value="1"/>
</dbReference>
<comment type="caution">
    <text evidence="1">The sequence shown here is derived from an EMBL/GenBank/DDBJ whole genome shotgun (WGS) entry which is preliminary data.</text>
</comment>
<proteinExistence type="predicted"/>
<gene>
    <name evidence="1" type="ORF">HAX54_032942</name>
</gene>
<evidence type="ECO:0000313" key="2">
    <source>
        <dbReference type="Proteomes" id="UP000823775"/>
    </source>
</evidence>
<dbReference type="EMBL" id="JACEIK010004202">
    <property type="protein sequence ID" value="MCD9644588.1"/>
    <property type="molecule type" value="Genomic_DNA"/>
</dbReference>
<evidence type="ECO:0000313" key="1">
    <source>
        <dbReference type="EMBL" id="MCD9644588.1"/>
    </source>
</evidence>